<protein>
    <submittedName>
        <fullName evidence="1">Uncharacterized protein</fullName>
    </submittedName>
</protein>
<sequence>MDNCNSRRTYDQAFLYAMGETNRCGQSKKRALMFADFYDVVPVAITDEDVSNDACKTYTTLTSTAVFQCFVNSSCVLLHNDAISSTEEDPQKATLDRPRMEDCCGLTLKRPVQDLSPENIFRTCDTVNSISEFGAISQYLTKRHYTELNKDMIEILSQDWGIKPRQRFIVARALIGSVIIDTENHHGLLILALEVYGRDPDIDSHAEQRSSAGSTRQSTSVPSLGHNDFEICTMHQTEGKNISVKLILGAHPFNALVTASARIDNLVDQPECGPNTVNFVVPPHSHLKYKLYLDSQSWSDSLTLGEKTNLDSIYTHSRLMQLRQLKTRFHERFFLVNEQEAFFKMVQIVNLDGANSNILYEIDTYSSSRSTLFHGYLQQPMTVFTYGKGTTSINSGALSSRLLATLATSVMRDGESARLAKNSVEKLLSEFTKNTKAKLVFLQIRQLFDDNDNNPIIGNSDLNSLATLLAPYISTANKKVLFLPSLTI</sequence>
<keyword evidence="2" id="KW-1185">Reference proteome</keyword>
<organism evidence="1 2">
    <name type="scientific">Parasitella parasitica</name>
    <dbReference type="NCBI Taxonomy" id="35722"/>
    <lineage>
        <taxon>Eukaryota</taxon>
        <taxon>Fungi</taxon>
        <taxon>Fungi incertae sedis</taxon>
        <taxon>Mucoromycota</taxon>
        <taxon>Mucoromycotina</taxon>
        <taxon>Mucoromycetes</taxon>
        <taxon>Mucorales</taxon>
        <taxon>Mucorineae</taxon>
        <taxon>Mucoraceae</taxon>
        <taxon>Parasitella</taxon>
    </lineage>
</organism>
<name>A0A0B7MV16_9FUNG</name>
<gene>
    <name evidence="1" type="primary">PARPA_00173.1 scaffold 368</name>
</gene>
<dbReference type="STRING" id="35722.A0A0B7MV16"/>
<evidence type="ECO:0000313" key="1">
    <source>
        <dbReference type="EMBL" id="CEP06918.1"/>
    </source>
</evidence>
<dbReference type="Proteomes" id="UP000054107">
    <property type="component" value="Unassembled WGS sequence"/>
</dbReference>
<dbReference type="OrthoDB" id="2236538at2759"/>
<proteinExistence type="predicted"/>
<dbReference type="AlphaFoldDB" id="A0A0B7MV16"/>
<dbReference type="EMBL" id="LN718810">
    <property type="protein sequence ID" value="CEP06918.1"/>
    <property type="molecule type" value="Genomic_DNA"/>
</dbReference>
<accession>A0A0B7MV16</accession>
<reference evidence="1 2" key="1">
    <citation type="submission" date="2014-09" db="EMBL/GenBank/DDBJ databases">
        <authorList>
            <person name="Ellenberger Sabrina"/>
        </authorList>
    </citation>
    <scope>NUCLEOTIDE SEQUENCE [LARGE SCALE GENOMIC DNA]</scope>
    <source>
        <strain evidence="1 2">CBS 412.66</strain>
    </source>
</reference>
<evidence type="ECO:0000313" key="2">
    <source>
        <dbReference type="Proteomes" id="UP000054107"/>
    </source>
</evidence>